<reference evidence="13" key="1">
    <citation type="submission" date="2016-10" db="EMBL/GenBank/DDBJ databases">
        <authorList>
            <person name="Benchimol M."/>
            <person name="Almeida L.G."/>
            <person name="Vasconcelos A.T."/>
            <person name="Perreira-Neves A."/>
            <person name="Rosa I.A."/>
            <person name="Tasca T."/>
            <person name="Bogo M.R."/>
            <person name="de Souza W."/>
        </authorList>
    </citation>
    <scope>NUCLEOTIDE SEQUENCE [LARGE SCALE GENOMIC DNA]</scope>
    <source>
        <strain evidence="13">K</strain>
    </source>
</reference>
<keyword evidence="4 9" id="KW-0547">Nucleotide-binding</keyword>
<feature type="domain" description="PI3K/PI4K catalytic" evidence="10">
    <location>
        <begin position="1938"/>
        <end position="2252"/>
    </location>
</feature>
<evidence type="ECO:0000256" key="7">
    <source>
        <dbReference type="ARBA" id="ARBA00047899"/>
    </source>
</evidence>
<dbReference type="GO" id="GO:0031929">
    <property type="term" value="P:TOR signaling"/>
    <property type="evidence" value="ECO:0007669"/>
    <property type="project" value="TreeGrafter"/>
</dbReference>
<dbReference type="GO" id="GO:0005634">
    <property type="term" value="C:nucleus"/>
    <property type="evidence" value="ECO:0007669"/>
    <property type="project" value="TreeGrafter"/>
</dbReference>
<dbReference type="Proteomes" id="UP000179807">
    <property type="component" value="Unassembled WGS sequence"/>
</dbReference>
<dbReference type="GO" id="GO:0044877">
    <property type="term" value="F:protein-containing complex binding"/>
    <property type="evidence" value="ECO:0007669"/>
    <property type="project" value="InterPro"/>
</dbReference>
<dbReference type="SMART" id="SM01345">
    <property type="entry name" value="Rapamycin_bind"/>
    <property type="match status" value="1"/>
</dbReference>
<dbReference type="RefSeq" id="XP_068360540.1">
    <property type="nucleotide sequence ID" value="XM_068503744.1"/>
</dbReference>
<dbReference type="InterPro" id="IPR026683">
    <property type="entry name" value="TOR_cat"/>
</dbReference>
<comment type="caution">
    <text evidence="13">The sequence shown here is derived from an EMBL/GenBank/DDBJ whole genome shotgun (WGS) entry which is preliminary data.</text>
</comment>
<dbReference type="InterPro" id="IPR003152">
    <property type="entry name" value="FATC_dom"/>
</dbReference>
<dbReference type="GO" id="GO:0005737">
    <property type="term" value="C:cytoplasm"/>
    <property type="evidence" value="ECO:0007669"/>
    <property type="project" value="TreeGrafter"/>
</dbReference>
<dbReference type="Pfam" id="PF02260">
    <property type="entry name" value="FATC"/>
    <property type="match status" value="1"/>
</dbReference>
<comment type="catalytic activity">
    <reaction evidence="7 9">
        <text>L-threonyl-[protein] + ATP = O-phospho-L-threonyl-[protein] + ADP + H(+)</text>
        <dbReference type="Rhea" id="RHEA:46608"/>
        <dbReference type="Rhea" id="RHEA-COMP:11060"/>
        <dbReference type="Rhea" id="RHEA-COMP:11605"/>
        <dbReference type="ChEBI" id="CHEBI:15378"/>
        <dbReference type="ChEBI" id="CHEBI:30013"/>
        <dbReference type="ChEBI" id="CHEBI:30616"/>
        <dbReference type="ChEBI" id="CHEBI:61977"/>
        <dbReference type="ChEBI" id="CHEBI:456216"/>
        <dbReference type="EC" id="2.7.11.1"/>
    </reaction>
</comment>
<dbReference type="InterPro" id="IPR036940">
    <property type="entry name" value="PI3/4_kinase_cat_sf"/>
</dbReference>
<dbReference type="InterPro" id="IPR024585">
    <property type="entry name" value="mTOR_dom"/>
</dbReference>
<evidence type="ECO:0000256" key="9">
    <source>
        <dbReference type="RuleBase" id="RU364109"/>
    </source>
</evidence>
<sequence length="2329" mass="266931">MSNQNISKIISAITIYHQKVNPKTDKIIQKKFIFAKMNLSTIEIGSTCSEMIQELDVYYHEFFREVIRMSNITINDYFDKYLQMLEDLIIVSTPQSDMRAAIGVLSLHRLGYRKFDQLTHIFDKLIPQKEDEYVKFTSYIAGRLVHHPDTDQTHYVSHLFKRIVGWITVKGRRQRLLAASSLLCSLSENAGNSIIFFIPTIKTSIWHLISLPFPKLSVLKSTAKAISLTTRSILRYGRGELESYLDFLSELSMRLLNFGNSLKYCAGLLILTEITQLCPDYFIKDFLEISDLIRQSTSSQDCPEYVRIAAFKCAVSLAKADPKQFSEIFALTIMDRAKQTLLYDPLETVNGLCDLCKAVPNLMEPELNNIKMISNTLIRMKFYDAAFRLLEQFLPTFYEQLNEFFQTNFNILVSAPITNNFKLFFVKISSIPDIFSDDKKRDLSQLIESKLTIDPITSLHLISEMDPSIFLDHLALFKLVIEQTNSQNLRVRCASAAAIFNLSKSLPELDKTSLIRKLLAKATLDQSTIVRHSFLKVIENNCTKEFASTCFLNYYKIFLNDDSNKVRKITLKILAKLANFNPIAVTSITRVELLDYFFVFQKIPSIRQQAKSAKLLPYLVKASLNIVKTFSKSLILTLENVLSPEYNLKTYQNFIEQNSVIDIQIGVINSLAIIAPYDQDSVSQYAQVIIHLLCSHLHTQSHRNLVLSILHTFQVLLSPQASTVEIRTESTEILGACTTLLAETRSRKIRIAIFKVVGTIGVLDVHQKPPLKSCESPKNVDDNLARQFFQPGRDIEGFVDDSLLLNSSTIEQYNLSFVSSSLLEIFQDESQRELYYDTAAALVEILSNPRMSYLVFFDSLATRLLEVIETSQSEQKKDFISLFTKLVKTSTLNISPFVSRALEITKDHFNDEFTLYSLDLVLAFLEALGNGFSPYTSDTVSLLVRCLDDAKTRKKDVCRRVLEAFSILGQFATDFRSMIVLQVCDAVVCEQTLNVIRTMALETLRVLVDKVDVFFCIGPVFRALKYGISTNSREAALQLAYALIIRGGESTTKMLFEEHLIPEFSLSVEEATKRVTPPAPHFLKKKATSTPEKSHIFSEESVISRAVTPNLGLVRHLESWMNSLILTVISSSPSSPIRACQTIANVSPALAKRLFRPAFFSCWQKMSESSRQLVTNSIHQLLLADERYDTVVRDVLDLLVFMDKIEHPLEIPMRDVINACIRYGCYTFALKLFERVKKPQPEDVLKMIEVYLQLSDWTSAVAVWQKFFMNMKGLNETKLFTKLRMWDRAEAPFKELYTKTKDPNYFVGLLETLSKLAKWNDLIGFLPIFDIQKKHQKQKVSQYFAEAAIHLGKWDELNRVLDYSPIGSIDCNLLNALNSLHNGDWDKVDQCVDHGFSLLASQPFTFWEDKHRIHREMMLVSQQLIEIVEMKNWLSYTDQRTKIENLWDERLKTAPKDFELWFELIGNRLLVTGKRTKSLIQFFQLKSVSLGTKIHTNAFDMIFPNYDPNSSPDLDRLCNVVAKWNIGEKAKALEEIEELVENIGPDLKTRANFFYAQWLLESDDTMNMLTKAYKILKRTVKLIKTGHSAVSSPKMQASYNCLPFDPLTSNKSFNKTTSWRSGLLFSNHIMKNLISDVVRVNILRKWASVNSALIPLDKRNAEKYINNSITALNECIRLSPEFPDVAQLLNLFFEHANRGAVFESTNKFISNLPPALLLQAFPQILIQISHPSENVAKFVYDLILNLLEKHYHAIIFSIHVVEHSKVKSRAHKASELLQDFRQKEPEIANEVKLIRDVLLRAAVTWYEKTLAKLQDAVNFIDRNDREEALKIISSIFTGGDDKNPKCVMHQQYLFEYGEYLQTLQQALAKYNDRPSNITWGTLTQISYQMMNDLERDTSSKEFIQLSSISEELVNKSSFNIAVPGTYKPNKNLIKIHYFVGQLGVYATRQQPKNVCIKGDDGNFYQYLLKGHEDLRLDERLMQFFKLINSLVKKETVNNAQLIQTMSVIPLSLFHGLVQWVKGTDTLKAIVEQMRKLHGRQPMGEFELIEKLSTPRIDDLLPVQRMQVILKICKMVPDTEISNFMWLKAENAEIWMKQTNTFAISNAVMSIVGYIIGLGDRHPSNLLMDRFTGKVVHIDFGDSFERAATRPYKPEIVPFRLTRMMVRAMGITGVDGPFRNTFITMSQMLRDNRRVLLMVLAIFVQEPLVDPDNLIEEARVNQVEDENSQFGFSMKRSNSVIHSIKNVSMGTLYRSTSKSTFEVERGEWDDYFGDEVSNAEVRDRVKKKLMGRDFEEGVTLGVEEQADRLIESATNIFNLAKLYNGWFPFW</sequence>
<dbReference type="GO" id="GO:0005524">
    <property type="term" value="F:ATP binding"/>
    <property type="evidence" value="ECO:0007669"/>
    <property type="project" value="UniProtKB-KW"/>
</dbReference>
<dbReference type="InterPro" id="IPR000403">
    <property type="entry name" value="PI3/4_kinase_cat_dom"/>
</dbReference>
<evidence type="ECO:0000256" key="2">
    <source>
        <dbReference type="ARBA" id="ARBA00022679"/>
    </source>
</evidence>
<dbReference type="InterPro" id="IPR011009">
    <property type="entry name" value="Kinase-like_dom_sf"/>
</dbReference>
<dbReference type="InterPro" id="IPR057564">
    <property type="entry name" value="HEAT_ATR"/>
</dbReference>
<evidence type="ECO:0000313" key="13">
    <source>
        <dbReference type="EMBL" id="OHT07404.1"/>
    </source>
</evidence>
<dbReference type="GO" id="GO:0031932">
    <property type="term" value="C:TORC2 complex"/>
    <property type="evidence" value="ECO:0007669"/>
    <property type="project" value="TreeGrafter"/>
</dbReference>
<dbReference type="Pfam" id="PF11865">
    <property type="entry name" value="mTOR_dom"/>
    <property type="match status" value="1"/>
</dbReference>
<dbReference type="Pfam" id="PF23593">
    <property type="entry name" value="HEAT_ATR"/>
    <property type="match status" value="1"/>
</dbReference>
<dbReference type="EMBL" id="MLAK01000698">
    <property type="protein sequence ID" value="OHT07404.1"/>
    <property type="molecule type" value="Genomic_DNA"/>
</dbReference>
<keyword evidence="14" id="KW-1185">Reference proteome</keyword>
<keyword evidence="9" id="KW-0723">Serine/threonine-protein kinase</keyword>
<dbReference type="OrthoDB" id="381190at2759"/>
<dbReference type="PANTHER" id="PTHR11139:SF9">
    <property type="entry name" value="SERINE_THREONINE-PROTEIN KINASE MTOR"/>
    <property type="match status" value="1"/>
</dbReference>
<dbReference type="GO" id="GO:0031931">
    <property type="term" value="C:TORC1 complex"/>
    <property type="evidence" value="ECO:0007669"/>
    <property type="project" value="TreeGrafter"/>
</dbReference>
<evidence type="ECO:0000259" key="12">
    <source>
        <dbReference type="PROSITE" id="PS51190"/>
    </source>
</evidence>
<dbReference type="InterPro" id="IPR050517">
    <property type="entry name" value="DDR_Repair_Kinase"/>
</dbReference>
<dbReference type="InterPro" id="IPR003151">
    <property type="entry name" value="PIK-rel_kinase_FAT"/>
</dbReference>
<dbReference type="SUPFAM" id="SSF56112">
    <property type="entry name" value="Protein kinase-like (PK-like)"/>
    <property type="match status" value="1"/>
</dbReference>
<comment type="catalytic activity">
    <reaction evidence="8">
        <text>L-seryl-[protein] + ATP = O-phospho-L-seryl-[protein] + ADP + H(+)</text>
        <dbReference type="Rhea" id="RHEA:17989"/>
        <dbReference type="Rhea" id="RHEA-COMP:9863"/>
        <dbReference type="Rhea" id="RHEA-COMP:11604"/>
        <dbReference type="ChEBI" id="CHEBI:15378"/>
        <dbReference type="ChEBI" id="CHEBI:29999"/>
        <dbReference type="ChEBI" id="CHEBI:30616"/>
        <dbReference type="ChEBI" id="CHEBI:83421"/>
        <dbReference type="ChEBI" id="CHEBI:456216"/>
        <dbReference type="EC" id="2.7.11.1"/>
    </reaction>
</comment>
<dbReference type="Pfam" id="PF08771">
    <property type="entry name" value="FRB_dom"/>
    <property type="match status" value="1"/>
</dbReference>
<feature type="domain" description="FATC" evidence="12">
    <location>
        <begin position="2297"/>
        <end position="2329"/>
    </location>
</feature>
<evidence type="ECO:0000259" key="10">
    <source>
        <dbReference type="PROSITE" id="PS50290"/>
    </source>
</evidence>
<dbReference type="SMART" id="SM01346">
    <property type="entry name" value="DUF3385"/>
    <property type="match status" value="1"/>
</dbReference>
<keyword evidence="2 9" id="KW-0808">Transferase</keyword>
<evidence type="ECO:0000259" key="11">
    <source>
        <dbReference type="PROSITE" id="PS51189"/>
    </source>
</evidence>
<dbReference type="Gene3D" id="1.25.10.10">
    <property type="entry name" value="Leucine-rich Repeat Variant"/>
    <property type="match status" value="3"/>
</dbReference>
<dbReference type="SUPFAM" id="SSF48371">
    <property type="entry name" value="ARM repeat"/>
    <property type="match status" value="1"/>
</dbReference>
<evidence type="ECO:0000313" key="14">
    <source>
        <dbReference type="Proteomes" id="UP000179807"/>
    </source>
</evidence>
<dbReference type="Pfam" id="PF00454">
    <property type="entry name" value="PI3_PI4_kinase"/>
    <property type="match status" value="1"/>
</dbReference>
<evidence type="ECO:0000256" key="5">
    <source>
        <dbReference type="ARBA" id="ARBA00022777"/>
    </source>
</evidence>
<dbReference type="SMART" id="SM00146">
    <property type="entry name" value="PI3Kc"/>
    <property type="match status" value="1"/>
</dbReference>
<dbReference type="InterPro" id="IPR014009">
    <property type="entry name" value="PIK_FAT"/>
</dbReference>
<dbReference type="Pfam" id="PF02259">
    <property type="entry name" value="FAT"/>
    <property type="match status" value="1"/>
</dbReference>
<accession>A0A1J4KCI5</accession>
<dbReference type="InterPro" id="IPR018936">
    <property type="entry name" value="PI3/4_kinase_CS"/>
</dbReference>
<dbReference type="GO" id="GO:0016242">
    <property type="term" value="P:negative regulation of macroautophagy"/>
    <property type="evidence" value="ECO:0007669"/>
    <property type="project" value="TreeGrafter"/>
</dbReference>
<dbReference type="GO" id="GO:0004674">
    <property type="term" value="F:protein serine/threonine kinase activity"/>
    <property type="evidence" value="ECO:0007669"/>
    <property type="project" value="UniProtKB-KW"/>
</dbReference>
<dbReference type="VEuPathDB" id="TrichDB:TRFO_24424"/>
<keyword evidence="3" id="KW-0677">Repeat</keyword>
<dbReference type="Gene3D" id="3.30.1010.10">
    <property type="entry name" value="Phosphatidylinositol 3-kinase Catalytic Subunit, Chain A, domain 4"/>
    <property type="match status" value="1"/>
</dbReference>
<dbReference type="FunFam" id="1.10.1070.11:FF:000029">
    <property type="entry name" value="Serine/threonine-protein kinase TOR"/>
    <property type="match status" value="1"/>
</dbReference>
<keyword evidence="5 9" id="KW-0418">Kinase</keyword>
<proteinExistence type="inferred from homology"/>
<evidence type="ECO:0000256" key="4">
    <source>
        <dbReference type="ARBA" id="ARBA00022741"/>
    </source>
</evidence>
<dbReference type="InterPro" id="IPR011989">
    <property type="entry name" value="ARM-like"/>
</dbReference>
<feature type="domain" description="FAT" evidence="11">
    <location>
        <begin position="1215"/>
        <end position="1764"/>
    </location>
</feature>
<dbReference type="PROSITE" id="PS51189">
    <property type="entry name" value="FAT"/>
    <property type="match status" value="1"/>
</dbReference>
<dbReference type="GO" id="GO:0106310">
    <property type="term" value="F:protein serine kinase activity"/>
    <property type="evidence" value="ECO:0007669"/>
    <property type="project" value="RHEA"/>
</dbReference>
<comment type="similarity">
    <text evidence="1 9">Belongs to the PI3/PI4-kinase family.</text>
</comment>
<evidence type="ECO:0000256" key="1">
    <source>
        <dbReference type="ARBA" id="ARBA00011031"/>
    </source>
</evidence>
<evidence type="ECO:0000256" key="6">
    <source>
        <dbReference type="ARBA" id="ARBA00022840"/>
    </source>
</evidence>
<dbReference type="Gene3D" id="1.10.1070.11">
    <property type="entry name" value="Phosphatidylinositol 3-/4-kinase, catalytic domain"/>
    <property type="match status" value="1"/>
</dbReference>
<evidence type="ECO:0000256" key="8">
    <source>
        <dbReference type="ARBA" id="ARBA00048679"/>
    </source>
</evidence>
<gene>
    <name evidence="13" type="ORF">TRFO_24424</name>
</gene>
<dbReference type="PROSITE" id="PS51190">
    <property type="entry name" value="FATC"/>
    <property type="match status" value="1"/>
</dbReference>
<dbReference type="InterPro" id="IPR016024">
    <property type="entry name" value="ARM-type_fold"/>
</dbReference>
<dbReference type="InterPro" id="IPR009076">
    <property type="entry name" value="FRB_dom"/>
</dbReference>
<dbReference type="PANTHER" id="PTHR11139">
    <property type="entry name" value="ATAXIA TELANGIECTASIA MUTATED ATM -RELATED"/>
    <property type="match status" value="1"/>
</dbReference>
<keyword evidence="6 9" id="KW-0067">ATP-binding</keyword>
<dbReference type="CDD" id="cd05169">
    <property type="entry name" value="PIKKc_TOR"/>
    <property type="match status" value="1"/>
</dbReference>
<dbReference type="FunFam" id="3.30.1010.10:FF:000025">
    <property type="entry name" value="PIKK family atypical protein kinase"/>
    <property type="match status" value="1"/>
</dbReference>
<protein>
    <recommendedName>
        <fullName evidence="9">Serine/threonine-protein kinase TOR</fullName>
        <ecNumber evidence="9">2.7.11.1</ecNumber>
    </recommendedName>
</protein>
<name>A0A1J4KCI5_9EUKA</name>
<dbReference type="EC" id="2.7.11.1" evidence="9"/>
<organism evidence="13 14">
    <name type="scientific">Tritrichomonas foetus</name>
    <dbReference type="NCBI Taxonomy" id="1144522"/>
    <lineage>
        <taxon>Eukaryota</taxon>
        <taxon>Metamonada</taxon>
        <taxon>Parabasalia</taxon>
        <taxon>Tritrichomonadida</taxon>
        <taxon>Tritrichomonadidae</taxon>
        <taxon>Tritrichomonas</taxon>
    </lineage>
</organism>
<evidence type="ECO:0000256" key="3">
    <source>
        <dbReference type="ARBA" id="ARBA00022737"/>
    </source>
</evidence>
<dbReference type="SMART" id="SM01343">
    <property type="entry name" value="FATC"/>
    <property type="match status" value="1"/>
</dbReference>
<dbReference type="GeneID" id="94838448"/>
<dbReference type="PROSITE" id="PS00916">
    <property type="entry name" value="PI3_4_KINASE_2"/>
    <property type="match status" value="1"/>
</dbReference>
<dbReference type="PROSITE" id="PS50290">
    <property type="entry name" value="PI3_4_KINASE_3"/>
    <property type="match status" value="1"/>
</dbReference>